<sequence length="388" mass="42112">MTTLSEPQPKQHEDSDTRLRVVLMLEIQDGAQQRFLDVYEQLRHQVAAVPGHVSDQLCQSINDPRQWLITSEWEDQETFLEWVDSPAHREMVKPMHGCVSDNFRSLRYAVLRQTSAAGSTGSRAPMEVPPGLPRSEPAGHVGPPRAEPGPDGIVRHALTFTVKPGSEAEVARILSAYASPKAEVDEHTRLHRTSLFMHGNRVVRAVEVVGNLGDALRHVSMQPEVRAVEEELNPYLEEARQFGDPQSARAFFAKAALPARHQAIASSPTSGRLHRHAVLYPVRPGRGQAVAELLFDHDNLATADPTGPVAAATVFQRDDTVVRLVDLRVPAEADPAAALGVAGAQEAAELAQLLDLGPAGDLRTVAGLSAFLAARAMSPVTDRSSLSD</sequence>
<accession>A0A8H9HRF6</accession>
<dbReference type="Proteomes" id="UP000037395">
    <property type="component" value="Unassembled WGS sequence"/>
</dbReference>
<proteinExistence type="predicted"/>
<evidence type="ECO:0000313" key="3">
    <source>
        <dbReference type="EMBL" id="GGU85109.1"/>
    </source>
</evidence>
<feature type="domain" description="ABM" evidence="2">
    <location>
        <begin position="19"/>
        <end position="112"/>
    </location>
</feature>
<reference evidence="4 5" key="2">
    <citation type="submission" date="2014-07" db="EMBL/GenBank/DDBJ databases">
        <authorList>
            <person name="Zhang J.E."/>
            <person name="Yang H."/>
            <person name="Guo J."/>
            <person name="Deng Z."/>
            <person name="Luo H."/>
            <person name="Luo M."/>
            <person name="Zhao B."/>
        </authorList>
    </citation>
    <scope>NUCLEOTIDE SEQUENCE [LARGE SCALE GENOMIC DNA]</scope>
    <source>
        <strain evidence="4">ATCC 10762</strain>
        <strain evidence="5">ATCC 10762 / DSM 40127 / CCM 3239 / JCM 4008 / LMG 5968 / NBRC 12843 / NCIMB 8234 / A-377</strain>
    </source>
</reference>
<dbReference type="InterPro" id="IPR011008">
    <property type="entry name" value="Dimeric_a/b-barrel"/>
</dbReference>
<organism evidence="4 5">
    <name type="scientific">Kitasatospora aureofaciens</name>
    <name type="common">Streptomyces aureofaciens</name>
    <dbReference type="NCBI Taxonomy" id="1894"/>
    <lineage>
        <taxon>Bacteria</taxon>
        <taxon>Bacillati</taxon>
        <taxon>Actinomycetota</taxon>
        <taxon>Actinomycetes</taxon>
        <taxon>Kitasatosporales</taxon>
        <taxon>Streptomycetaceae</taxon>
        <taxon>Kitasatospora</taxon>
    </lineage>
</organism>
<gene>
    <name evidence="3" type="ORF">GCM10010502_41650</name>
    <name evidence="4" type="ORF">HS99_0021170</name>
</gene>
<dbReference type="EMBL" id="BMUB01000009">
    <property type="protein sequence ID" value="GGU85109.1"/>
    <property type="molecule type" value="Genomic_DNA"/>
</dbReference>
<dbReference type="Gene3D" id="3.30.70.100">
    <property type="match status" value="1"/>
</dbReference>
<evidence type="ECO:0000313" key="4">
    <source>
        <dbReference type="EMBL" id="OEV38423.1"/>
    </source>
</evidence>
<reference evidence="3" key="1">
    <citation type="journal article" date="2014" name="Int. J. Syst. Evol. Microbiol.">
        <title>Complete genome sequence of Corynebacterium casei LMG S-19264T (=DSM 44701T), isolated from a smear-ripened cheese.</title>
        <authorList>
            <consortium name="US DOE Joint Genome Institute (JGI-PGF)"/>
            <person name="Walter F."/>
            <person name="Albersmeier A."/>
            <person name="Kalinowski J."/>
            <person name="Ruckert C."/>
        </authorList>
    </citation>
    <scope>NUCLEOTIDE SEQUENCE</scope>
    <source>
        <strain evidence="3">JCM 4434</strain>
    </source>
</reference>
<dbReference type="EMBL" id="JPRF03000014">
    <property type="protein sequence ID" value="OEV38423.1"/>
    <property type="molecule type" value="Genomic_DNA"/>
</dbReference>
<dbReference type="GeneID" id="97487202"/>
<dbReference type="SUPFAM" id="SSF54909">
    <property type="entry name" value="Dimeric alpha+beta barrel"/>
    <property type="match status" value="1"/>
</dbReference>
<protein>
    <submittedName>
        <fullName evidence="3 4">Protein in whiE locus</fullName>
    </submittedName>
</protein>
<dbReference type="OrthoDB" id="3553699at2"/>
<dbReference type="Pfam" id="PF04486">
    <property type="entry name" value="SchA_CurD"/>
    <property type="match status" value="1"/>
</dbReference>
<comment type="caution">
    <text evidence="4">The sequence shown here is derived from an EMBL/GenBank/DDBJ whole genome shotgun (WGS) entry which is preliminary data.</text>
</comment>
<feature type="region of interest" description="Disordered" evidence="1">
    <location>
        <begin position="114"/>
        <end position="150"/>
    </location>
</feature>
<reference evidence="5" key="3">
    <citation type="submission" date="2016-08" db="EMBL/GenBank/DDBJ databases">
        <title>Sequencing, assembly and comparative genomics of S. aureofaciens ATCC 10762.</title>
        <authorList>
            <person name="Gradnigo J.S."/>
            <person name="Johnson N."/>
            <person name="Somerville G.A."/>
        </authorList>
    </citation>
    <scope>NUCLEOTIDE SEQUENCE [LARGE SCALE GENOMIC DNA]</scope>
    <source>
        <strain evidence="5">ATCC 10762 / DSM 40127 / CCM 3239 / JCM 4008 / LMG 5968 / NBRC 12843 / NCIMB 8234 / A-377</strain>
    </source>
</reference>
<dbReference type="Pfam" id="PF03992">
    <property type="entry name" value="ABM"/>
    <property type="match status" value="1"/>
</dbReference>
<keyword evidence="5" id="KW-1185">Reference proteome</keyword>
<accession>A0A1E7ND62</accession>
<dbReference type="InterPro" id="IPR007575">
    <property type="entry name" value="SchA_CurD-like"/>
</dbReference>
<dbReference type="PROSITE" id="PS51725">
    <property type="entry name" value="ABM"/>
    <property type="match status" value="1"/>
</dbReference>
<dbReference type="InterPro" id="IPR007138">
    <property type="entry name" value="ABM_dom"/>
</dbReference>
<dbReference type="Proteomes" id="UP000610124">
    <property type="component" value="Unassembled WGS sequence"/>
</dbReference>
<evidence type="ECO:0000256" key="1">
    <source>
        <dbReference type="SAM" id="MobiDB-lite"/>
    </source>
</evidence>
<reference evidence="4" key="4">
    <citation type="submission" date="2016-08" db="EMBL/GenBank/DDBJ databases">
        <title>Sequencing, Assembly and Comparative Genomics of S. aureofaciens ATCC 10762.</title>
        <authorList>
            <person name="Gradnigo J.S."/>
            <person name="Johnson N."/>
            <person name="Somerville G.A."/>
        </authorList>
    </citation>
    <scope>NUCLEOTIDE SEQUENCE [LARGE SCALE GENOMIC DNA]</scope>
    <source>
        <strain evidence="4">ATCC 10762</strain>
    </source>
</reference>
<evidence type="ECO:0000313" key="5">
    <source>
        <dbReference type="Proteomes" id="UP000037395"/>
    </source>
</evidence>
<evidence type="ECO:0000259" key="2">
    <source>
        <dbReference type="PROSITE" id="PS51725"/>
    </source>
</evidence>
<dbReference type="KEGG" id="kau:B6264_27885"/>
<reference evidence="3" key="5">
    <citation type="submission" date="2020-09" db="EMBL/GenBank/DDBJ databases">
        <authorList>
            <person name="Sun Q."/>
            <person name="Ohkuma M."/>
        </authorList>
    </citation>
    <scope>NUCLEOTIDE SEQUENCE</scope>
    <source>
        <strain evidence="3">JCM 4434</strain>
    </source>
</reference>
<name>A0A1E7ND62_KITAU</name>
<dbReference type="RefSeq" id="WP_030287683.1">
    <property type="nucleotide sequence ID" value="NZ_BMUB01000009.1"/>
</dbReference>
<dbReference type="AlphaFoldDB" id="A0A1E7ND62"/>